<reference evidence="5 6" key="1">
    <citation type="submission" date="2020-07" db="EMBL/GenBank/DDBJ databases">
        <title>Huge and variable diversity of episymbiotic CPR bacteria and DPANN archaea in groundwater ecosystems.</title>
        <authorList>
            <person name="He C.Y."/>
            <person name="Keren R."/>
            <person name="Whittaker M."/>
            <person name="Farag I.F."/>
            <person name="Doudna J."/>
            <person name="Cate J.H.D."/>
            <person name="Banfield J.F."/>
        </authorList>
    </citation>
    <scope>NUCLEOTIDE SEQUENCE [LARGE SCALE GENOMIC DNA]</scope>
    <source>
        <strain evidence="5">NC_groundwater_70_Ag_B-0.1um_54_66</strain>
    </source>
</reference>
<sequence>MTALNPDLKHKVKGRARLEDIAVLRIRGMKRAGNYYKALCPFHADRNPSFHIDTRKNRYRCYACDAQGDAIQFLMEIDGISFREAVLQLAEFYGLIETPGKPAILKRKLPPRPFDIEDEKATDLGEIEKARKLFKSSVPAQGTLAEIYLQGRGIDPEKLPAGVMMQLRFLPAVPYWHTPDNKNRPKLLGEFPALIAPLQNAARAVQGVHITYLKPDGSAKIELREDGRKLPAKKMKGKPWGCAIRLGVAGPLMVFAEGIENGLSSLIAKPDWPVWVGGSLGNLAGAGQNVPGKPHPARPGRKLPTPLPSFTRPGLLPPQECKTAILLAEQDAGDQYAVNSLIERTLRRWDAMGIDARAAWSPVGKDHNDILRQAVE</sequence>
<dbReference type="Gene3D" id="3.90.580.10">
    <property type="entry name" value="Zinc finger, CHC2-type domain"/>
    <property type="match status" value="1"/>
</dbReference>
<organism evidence="5 6">
    <name type="scientific">Micavibrio aeruginosavorus</name>
    <dbReference type="NCBI Taxonomy" id="349221"/>
    <lineage>
        <taxon>Bacteria</taxon>
        <taxon>Pseudomonadati</taxon>
        <taxon>Bdellovibrionota</taxon>
        <taxon>Bdellovibrionia</taxon>
        <taxon>Bdellovibrionales</taxon>
        <taxon>Pseudobdellovibrionaceae</taxon>
        <taxon>Micavibrio</taxon>
    </lineage>
</organism>
<dbReference type="Pfam" id="PF01807">
    <property type="entry name" value="Zn_ribbon_DnaG"/>
    <property type="match status" value="1"/>
</dbReference>
<gene>
    <name evidence="5" type="ORF">HYS17_03455</name>
</gene>
<dbReference type="GO" id="GO:0008270">
    <property type="term" value="F:zinc ion binding"/>
    <property type="evidence" value="ECO:0007669"/>
    <property type="project" value="UniProtKB-KW"/>
</dbReference>
<dbReference type="GO" id="GO:0003899">
    <property type="term" value="F:DNA-directed RNA polymerase activity"/>
    <property type="evidence" value="ECO:0007669"/>
    <property type="project" value="InterPro"/>
</dbReference>
<dbReference type="InterPro" id="IPR002694">
    <property type="entry name" value="Znf_CHC2"/>
</dbReference>
<protein>
    <recommendedName>
        <fullName evidence="4">Zinc finger CHC2-type domain-containing protein</fullName>
    </recommendedName>
</protein>
<evidence type="ECO:0000313" key="5">
    <source>
        <dbReference type="EMBL" id="QQG36841.1"/>
    </source>
</evidence>
<dbReference type="PANTHER" id="PTHR30313">
    <property type="entry name" value="DNA PRIMASE"/>
    <property type="match status" value="1"/>
</dbReference>
<dbReference type="Pfam" id="PF23639">
    <property type="entry name" value="DUF7146"/>
    <property type="match status" value="1"/>
</dbReference>
<accession>A0A7T5UHD1</accession>
<dbReference type="PANTHER" id="PTHR30313:SF2">
    <property type="entry name" value="DNA PRIMASE"/>
    <property type="match status" value="1"/>
</dbReference>
<evidence type="ECO:0000313" key="6">
    <source>
        <dbReference type="Proteomes" id="UP000595362"/>
    </source>
</evidence>
<dbReference type="Proteomes" id="UP000595362">
    <property type="component" value="Chromosome"/>
</dbReference>
<dbReference type="EMBL" id="CP066681">
    <property type="protein sequence ID" value="QQG36841.1"/>
    <property type="molecule type" value="Genomic_DNA"/>
</dbReference>
<dbReference type="SMART" id="SM00400">
    <property type="entry name" value="ZnF_CHCC"/>
    <property type="match status" value="1"/>
</dbReference>
<keyword evidence="2" id="KW-0863">Zinc-finger</keyword>
<evidence type="ECO:0000259" key="4">
    <source>
        <dbReference type="SMART" id="SM00400"/>
    </source>
</evidence>
<proteinExistence type="predicted"/>
<evidence type="ECO:0000256" key="2">
    <source>
        <dbReference type="ARBA" id="ARBA00022771"/>
    </source>
</evidence>
<dbReference type="AlphaFoldDB" id="A0A7T5UHD1"/>
<evidence type="ECO:0000256" key="3">
    <source>
        <dbReference type="ARBA" id="ARBA00022833"/>
    </source>
</evidence>
<keyword evidence="3" id="KW-0862">Zinc</keyword>
<evidence type="ECO:0000256" key="1">
    <source>
        <dbReference type="ARBA" id="ARBA00022723"/>
    </source>
</evidence>
<dbReference type="SUPFAM" id="SSF57783">
    <property type="entry name" value="Zinc beta-ribbon"/>
    <property type="match status" value="1"/>
</dbReference>
<dbReference type="InterPro" id="IPR036977">
    <property type="entry name" value="DNA_primase_Znf_CHC2"/>
</dbReference>
<dbReference type="InterPro" id="IPR050219">
    <property type="entry name" value="DnaG_primase"/>
</dbReference>
<dbReference type="InterPro" id="IPR055570">
    <property type="entry name" value="DUF7146"/>
</dbReference>
<dbReference type="GO" id="GO:0005737">
    <property type="term" value="C:cytoplasm"/>
    <property type="evidence" value="ECO:0007669"/>
    <property type="project" value="TreeGrafter"/>
</dbReference>
<dbReference type="GO" id="GO:0003677">
    <property type="term" value="F:DNA binding"/>
    <property type="evidence" value="ECO:0007669"/>
    <property type="project" value="InterPro"/>
</dbReference>
<feature type="domain" description="Zinc finger CHC2-type" evidence="4">
    <location>
        <begin position="36"/>
        <end position="90"/>
    </location>
</feature>
<keyword evidence="1" id="KW-0479">Metal-binding</keyword>
<dbReference type="GO" id="GO:0006269">
    <property type="term" value="P:DNA replication, synthesis of primer"/>
    <property type="evidence" value="ECO:0007669"/>
    <property type="project" value="TreeGrafter"/>
</dbReference>
<name>A0A7T5UHD1_9BACT</name>